<dbReference type="CDD" id="cd02980">
    <property type="entry name" value="TRX_Fd_family"/>
    <property type="match status" value="1"/>
</dbReference>
<organism evidence="1 2">
    <name type="scientific">Methylobrevis albus</name>
    <dbReference type="NCBI Taxonomy" id="2793297"/>
    <lineage>
        <taxon>Bacteria</taxon>
        <taxon>Pseudomonadati</taxon>
        <taxon>Pseudomonadota</taxon>
        <taxon>Alphaproteobacteria</taxon>
        <taxon>Hyphomicrobiales</taxon>
        <taxon>Pleomorphomonadaceae</taxon>
        <taxon>Methylobrevis</taxon>
    </lineage>
</organism>
<gene>
    <name evidence="1" type="ORF">I5731_00450</name>
</gene>
<reference evidence="1" key="1">
    <citation type="submission" date="2020-12" db="EMBL/GenBank/DDBJ databases">
        <title>Methylobrevis albus sp. nov., isolated from fresh water lack sediment.</title>
        <authorList>
            <person name="Zou Q."/>
        </authorList>
    </citation>
    <scope>NUCLEOTIDE SEQUENCE</scope>
    <source>
        <strain evidence="1">L22</strain>
    </source>
</reference>
<dbReference type="Proteomes" id="UP000631694">
    <property type="component" value="Unassembled WGS sequence"/>
</dbReference>
<evidence type="ECO:0000313" key="2">
    <source>
        <dbReference type="Proteomes" id="UP000631694"/>
    </source>
</evidence>
<dbReference type="Pfam" id="PF07845">
    <property type="entry name" value="DUF1636"/>
    <property type="match status" value="1"/>
</dbReference>
<keyword evidence="2" id="KW-1185">Reference proteome</keyword>
<dbReference type="EMBL" id="JADZLT010000036">
    <property type="protein sequence ID" value="MBH0236279.1"/>
    <property type="molecule type" value="Genomic_DNA"/>
</dbReference>
<accession>A0A931HZ07</accession>
<protein>
    <submittedName>
        <fullName evidence="1">DUF1636 domain-containing protein</fullName>
    </submittedName>
</protein>
<proteinExistence type="predicted"/>
<dbReference type="AlphaFoldDB" id="A0A931HZ07"/>
<evidence type="ECO:0000313" key="1">
    <source>
        <dbReference type="EMBL" id="MBH0236279.1"/>
    </source>
</evidence>
<sequence>MPEEPAMDRADPTDVTLFVCTTCRRAIGESGDFERPGEPLHAALADRLAGVAGIAVTATECLSVCKRPGTIALSGGRRWTYVIGDLDLAAHLDEIVAGALAYREAPDGIVPWRERPQCFKKGVVARIPPSPLGVADVRAAPVSSSTAPSEAAE</sequence>
<name>A0A931HZ07_9HYPH</name>
<dbReference type="InterPro" id="IPR012863">
    <property type="entry name" value="DUF1636"/>
</dbReference>
<comment type="caution">
    <text evidence="1">The sequence shown here is derived from an EMBL/GenBank/DDBJ whole genome shotgun (WGS) entry which is preliminary data.</text>
</comment>